<keyword evidence="6" id="KW-1185">Reference proteome</keyword>
<sequence length="153" mass="17439">MSNCVSVVVTACRSYCKVSKGKVKINMKKYCKKDYVVQVYLNGKETLRDWTHFSAEIRAVYKWRTRQPLWIRSRDLTCRCQRLRAGRSYLILGTAFRQGAVAEDGTAGPPPGAGSSPVLLVDRSSLVIQWRDAWARRMRRIQRKERAGKCGGP</sequence>
<evidence type="ECO:0000256" key="1">
    <source>
        <dbReference type="ARBA" id="ARBA00004613"/>
    </source>
</evidence>
<keyword evidence="2" id="KW-0964">Secreted</keyword>
<proteinExistence type="predicted"/>
<dbReference type="GO" id="GO:0005576">
    <property type="term" value="C:extracellular region"/>
    <property type="evidence" value="ECO:0007669"/>
    <property type="project" value="UniProtKB-SubCell"/>
</dbReference>
<dbReference type="Proteomes" id="UP000694388">
    <property type="component" value="Unplaced"/>
</dbReference>
<evidence type="ECO:0000313" key="6">
    <source>
        <dbReference type="Proteomes" id="UP000694388"/>
    </source>
</evidence>
<evidence type="ECO:0000313" key="5">
    <source>
        <dbReference type="Ensembl" id="ENSEBUP00000005622.1"/>
    </source>
</evidence>
<reference evidence="5" key="1">
    <citation type="submission" date="2025-08" db="UniProtKB">
        <authorList>
            <consortium name="Ensembl"/>
        </authorList>
    </citation>
    <scope>IDENTIFICATION</scope>
</reference>
<name>A0A8C4NM14_EPTBU</name>
<accession>A0A8C4NM14</accession>
<dbReference type="PROSITE" id="PS50189">
    <property type="entry name" value="NTR"/>
    <property type="match status" value="1"/>
</dbReference>
<dbReference type="SUPFAM" id="SSF50242">
    <property type="entry name" value="TIMP-like"/>
    <property type="match status" value="1"/>
</dbReference>
<comment type="subcellular location">
    <subcellularLocation>
        <location evidence="1">Secreted</location>
    </subcellularLocation>
</comment>
<evidence type="ECO:0000256" key="3">
    <source>
        <dbReference type="ARBA" id="ARBA00023157"/>
    </source>
</evidence>
<dbReference type="GeneTree" id="ENSGT00940000153882"/>
<dbReference type="InterPro" id="IPR001134">
    <property type="entry name" value="Netrin_domain"/>
</dbReference>
<evidence type="ECO:0000259" key="4">
    <source>
        <dbReference type="PROSITE" id="PS50189"/>
    </source>
</evidence>
<dbReference type="InterPro" id="IPR018933">
    <property type="entry name" value="Netrin_module_non-TIMP"/>
</dbReference>
<dbReference type="OMA" id="TQKKYCK"/>
<evidence type="ECO:0000256" key="2">
    <source>
        <dbReference type="ARBA" id="ARBA00022525"/>
    </source>
</evidence>
<organism evidence="5 6">
    <name type="scientific">Eptatretus burgeri</name>
    <name type="common">Inshore hagfish</name>
    <dbReference type="NCBI Taxonomy" id="7764"/>
    <lineage>
        <taxon>Eukaryota</taxon>
        <taxon>Metazoa</taxon>
        <taxon>Chordata</taxon>
        <taxon>Craniata</taxon>
        <taxon>Vertebrata</taxon>
        <taxon>Cyclostomata</taxon>
        <taxon>Myxini</taxon>
        <taxon>Myxiniformes</taxon>
        <taxon>Myxinidae</taxon>
        <taxon>Eptatretinae</taxon>
        <taxon>Eptatretus</taxon>
    </lineage>
</organism>
<reference evidence="5" key="2">
    <citation type="submission" date="2025-09" db="UniProtKB">
        <authorList>
            <consortium name="Ensembl"/>
        </authorList>
    </citation>
    <scope>IDENTIFICATION</scope>
</reference>
<dbReference type="InterPro" id="IPR008993">
    <property type="entry name" value="TIMP-like_OB-fold"/>
</dbReference>
<dbReference type="CDD" id="cd03579">
    <property type="entry name" value="NTR_netrin-1_like"/>
    <property type="match status" value="1"/>
</dbReference>
<dbReference type="Ensembl" id="ENSEBUT00000006063.1">
    <property type="protein sequence ID" value="ENSEBUP00000005622.1"/>
    <property type="gene ID" value="ENSEBUG00000003802.1"/>
</dbReference>
<protein>
    <recommendedName>
        <fullName evidence="4">NTR domain-containing protein</fullName>
    </recommendedName>
</protein>
<keyword evidence="3" id="KW-1015">Disulfide bond</keyword>
<dbReference type="SMART" id="SM00643">
    <property type="entry name" value="C345C"/>
    <property type="match status" value="1"/>
</dbReference>
<dbReference type="Gene3D" id="2.40.50.120">
    <property type="match status" value="1"/>
</dbReference>
<dbReference type="AlphaFoldDB" id="A0A8C4NM14"/>
<feature type="domain" description="NTR" evidence="4">
    <location>
        <begin position="12"/>
        <end position="150"/>
    </location>
</feature>
<dbReference type="Pfam" id="PF01759">
    <property type="entry name" value="NTR"/>
    <property type="match status" value="1"/>
</dbReference>